<reference evidence="2 3" key="1">
    <citation type="submission" date="2013-03" db="EMBL/GenBank/DDBJ databases">
        <title>The Genome Sequence of Capronia epimyces CBS 606.96.</title>
        <authorList>
            <consortium name="The Broad Institute Genomics Platform"/>
            <person name="Cuomo C."/>
            <person name="de Hoog S."/>
            <person name="Gorbushina A."/>
            <person name="Walker B."/>
            <person name="Young S.K."/>
            <person name="Zeng Q."/>
            <person name="Gargeya S."/>
            <person name="Fitzgerald M."/>
            <person name="Haas B."/>
            <person name="Abouelleil A."/>
            <person name="Allen A.W."/>
            <person name="Alvarado L."/>
            <person name="Arachchi H.M."/>
            <person name="Berlin A.M."/>
            <person name="Chapman S.B."/>
            <person name="Gainer-Dewar J."/>
            <person name="Goldberg J."/>
            <person name="Griggs A."/>
            <person name="Gujja S."/>
            <person name="Hansen M."/>
            <person name="Howarth C."/>
            <person name="Imamovic A."/>
            <person name="Ireland A."/>
            <person name="Larimer J."/>
            <person name="McCowan C."/>
            <person name="Murphy C."/>
            <person name="Pearson M."/>
            <person name="Poon T.W."/>
            <person name="Priest M."/>
            <person name="Roberts A."/>
            <person name="Saif S."/>
            <person name="Shea T."/>
            <person name="Sisk P."/>
            <person name="Sykes S."/>
            <person name="Wortman J."/>
            <person name="Nusbaum C."/>
            <person name="Birren B."/>
        </authorList>
    </citation>
    <scope>NUCLEOTIDE SEQUENCE [LARGE SCALE GENOMIC DNA]</scope>
    <source>
        <strain evidence="2 3">CBS 606.96</strain>
    </source>
</reference>
<dbReference type="OrthoDB" id="4154508at2759"/>
<protein>
    <submittedName>
        <fullName evidence="2">Uncharacterized protein</fullName>
    </submittedName>
</protein>
<evidence type="ECO:0000313" key="3">
    <source>
        <dbReference type="Proteomes" id="UP000019478"/>
    </source>
</evidence>
<dbReference type="GeneID" id="19174503"/>
<comment type="caution">
    <text evidence="2">The sequence shown here is derived from an EMBL/GenBank/DDBJ whole genome shotgun (WGS) entry which is preliminary data.</text>
</comment>
<name>W9XIS9_9EURO</name>
<evidence type="ECO:0000256" key="1">
    <source>
        <dbReference type="SAM" id="MobiDB-lite"/>
    </source>
</evidence>
<feature type="compositionally biased region" description="Polar residues" evidence="1">
    <location>
        <begin position="22"/>
        <end position="32"/>
    </location>
</feature>
<evidence type="ECO:0000313" key="2">
    <source>
        <dbReference type="EMBL" id="EXJ77265.1"/>
    </source>
</evidence>
<dbReference type="EMBL" id="AMGY01000011">
    <property type="protein sequence ID" value="EXJ77265.1"/>
    <property type="molecule type" value="Genomic_DNA"/>
</dbReference>
<feature type="non-terminal residue" evidence="2">
    <location>
        <position position="1"/>
    </location>
</feature>
<dbReference type="AlphaFoldDB" id="W9XIS9"/>
<dbReference type="Proteomes" id="UP000019478">
    <property type="component" value="Unassembled WGS sequence"/>
</dbReference>
<keyword evidence="3" id="KW-1185">Reference proteome</keyword>
<feature type="compositionally biased region" description="Low complexity" evidence="1">
    <location>
        <begin position="1"/>
        <end position="11"/>
    </location>
</feature>
<dbReference type="HOGENOM" id="CLU_185442_0_0_1"/>
<organism evidence="2 3">
    <name type="scientific">Capronia epimyces CBS 606.96</name>
    <dbReference type="NCBI Taxonomy" id="1182542"/>
    <lineage>
        <taxon>Eukaryota</taxon>
        <taxon>Fungi</taxon>
        <taxon>Dikarya</taxon>
        <taxon>Ascomycota</taxon>
        <taxon>Pezizomycotina</taxon>
        <taxon>Eurotiomycetes</taxon>
        <taxon>Chaetothyriomycetidae</taxon>
        <taxon>Chaetothyriales</taxon>
        <taxon>Herpotrichiellaceae</taxon>
        <taxon>Capronia</taxon>
    </lineage>
</organism>
<accession>W9XIS9</accession>
<dbReference type="RefSeq" id="XP_007738703.1">
    <property type="nucleotide sequence ID" value="XM_007740513.1"/>
</dbReference>
<proteinExistence type="predicted"/>
<sequence length="88" mass="8826">TIQSDSSSSTSVAARDLLGSVGTETPATSTNADGEYDGGGSATCNECQKDPGICCAVQCQSGLCPKIAIENGGWTVNGVKITGGGRRR</sequence>
<gene>
    <name evidence="2" type="ORF">A1O3_10423</name>
</gene>
<feature type="region of interest" description="Disordered" evidence="1">
    <location>
        <begin position="1"/>
        <end position="39"/>
    </location>
</feature>